<feature type="compositionally biased region" description="Pro residues" evidence="3">
    <location>
        <begin position="599"/>
        <end position="612"/>
    </location>
</feature>
<dbReference type="HOGENOM" id="CLU_378679_0_0_1"/>
<evidence type="ECO:0000256" key="2">
    <source>
        <dbReference type="PROSITE-ProRule" id="PRU00191"/>
    </source>
</evidence>
<dbReference type="EMBL" id="AMQN01010751">
    <property type="status" value="NOT_ANNOTATED_CDS"/>
    <property type="molecule type" value="Genomic_DNA"/>
</dbReference>
<dbReference type="GO" id="GO:0035556">
    <property type="term" value="P:intracellular signal transduction"/>
    <property type="evidence" value="ECO:0007669"/>
    <property type="project" value="TreeGrafter"/>
</dbReference>
<dbReference type="SUPFAM" id="SSF55550">
    <property type="entry name" value="SH2 domain"/>
    <property type="match status" value="1"/>
</dbReference>
<dbReference type="InterPro" id="IPR051751">
    <property type="entry name" value="Immunoreceptor_sig_adapters"/>
</dbReference>
<dbReference type="PANTHER" id="PTHR14098">
    <property type="entry name" value="SH2 DOMAIN CONTAINING PROTEIN"/>
    <property type="match status" value="1"/>
</dbReference>
<dbReference type="InterPro" id="IPR036860">
    <property type="entry name" value="SH2_dom_sf"/>
</dbReference>
<feature type="compositionally biased region" description="Pro residues" evidence="3">
    <location>
        <begin position="331"/>
        <end position="340"/>
    </location>
</feature>
<feature type="compositionally biased region" description="Acidic residues" evidence="3">
    <location>
        <begin position="144"/>
        <end position="154"/>
    </location>
</feature>
<dbReference type="EMBL" id="KB308480">
    <property type="protein sequence ID" value="ELT97703.1"/>
    <property type="molecule type" value="Genomic_DNA"/>
</dbReference>
<dbReference type="Gene3D" id="3.30.505.10">
    <property type="entry name" value="SH2 domain"/>
    <property type="match status" value="1"/>
</dbReference>
<feature type="region of interest" description="Disordered" evidence="3">
    <location>
        <begin position="548"/>
        <end position="621"/>
    </location>
</feature>
<name>R7TUW4_CAPTE</name>
<feature type="compositionally biased region" description="Polar residues" evidence="3">
    <location>
        <begin position="224"/>
        <end position="239"/>
    </location>
</feature>
<feature type="compositionally biased region" description="Basic and acidic residues" evidence="3">
    <location>
        <begin position="315"/>
        <end position="327"/>
    </location>
</feature>
<dbReference type="GO" id="GO:0007169">
    <property type="term" value="P:cell surface receptor protein tyrosine kinase signaling pathway"/>
    <property type="evidence" value="ECO:0007669"/>
    <property type="project" value="TreeGrafter"/>
</dbReference>
<protein>
    <recommendedName>
        <fullName evidence="4">SH2 domain-containing protein</fullName>
    </recommendedName>
</protein>
<feature type="region of interest" description="Disordered" evidence="3">
    <location>
        <begin position="1"/>
        <end position="364"/>
    </location>
</feature>
<dbReference type="Pfam" id="PF00017">
    <property type="entry name" value="SH2"/>
    <property type="match status" value="1"/>
</dbReference>
<evidence type="ECO:0000313" key="7">
    <source>
        <dbReference type="Proteomes" id="UP000014760"/>
    </source>
</evidence>
<keyword evidence="7" id="KW-1185">Reference proteome</keyword>
<proteinExistence type="predicted"/>
<dbReference type="InterPro" id="IPR000980">
    <property type="entry name" value="SH2"/>
</dbReference>
<dbReference type="PANTHER" id="PTHR14098:SF14">
    <property type="entry name" value="SH2 DOMAIN-CONTAINING PROTEIN"/>
    <property type="match status" value="1"/>
</dbReference>
<dbReference type="PROSITE" id="PS50001">
    <property type="entry name" value="SH2"/>
    <property type="match status" value="1"/>
</dbReference>
<gene>
    <name evidence="5" type="ORF">CAPTEDRAFT_187828</name>
</gene>
<dbReference type="OMA" id="ERPTHDY"/>
<evidence type="ECO:0000313" key="6">
    <source>
        <dbReference type="EnsemblMetazoa" id="CapteP187828"/>
    </source>
</evidence>
<feature type="compositionally biased region" description="Acidic residues" evidence="3">
    <location>
        <begin position="293"/>
        <end position="314"/>
    </location>
</feature>
<keyword evidence="1 2" id="KW-0727">SH2 domain</keyword>
<evidence type="ECO:0000256" key="3">
    <source>
        <dbReference type="SAM" id="MobiDB-lite"/>
    </source>
</evidence>
<sequence length="732" mass="81443">MAHHHGGNPSDDEADWSDFDDNEMDHGREAELDDEYLEPDQIENMRPPLVSSYSHGRRVPPTPPGRTVTPPNPGRGEKGSRRGKPLPPPPNAASQPQVPSTFSPNKPATPHRRNVPLPYVPEDKPEEMYEVPSENEMDHGREAESDDEYLEPDQIENMRPPSVSSFGVSHGRRVPPTPPGRTVTPPNPSRGEKGSRRGKPLPPPLPNVPQDEPEEMYDVPTEPNAASQPQVPSTFSPNKPATPPRRNVPLPNVPQDEPEEMYEVPTEPSLPLPDLPQQRESNISERPAAVVPQEEEEEEEVAYEEAENNDETYEELPHDHATKETSHSHAPLPPPLPKIPAQPRNNFSKAPMPPTTTPSKLTDKNILNPGGVKQLGKQELDLNTIALRDRINKLRKPIPDMTKEDVPEKKVTPLWKKKPEMTSAENKDVAKENVAQSPSGAGAPFGIAAQNLPVVKMSPSPIAPIRDESQNANPRGLFAFNLTIEYSAVQFQKDLLFLNLDQKEINLLFPSSLKLYQKEVNLLFPASLKLYQKEVCISFPICQPSVPSVPKTGREQPLVPRAPKGGSGRELPPLPITPKTVSERVQPPLPITPKSEPGGPLPPVPPQQPTNEPPEKENLENFPWYYRNKGREEGDAILRAKGRVTDGVFLVRDSQRGGNDNPFTLALLFSGRNYNLHIRQRSDKRFALGTPRDGEKTFASISELISWHRNNTIRLEDRISRETVGTVKLIDT</sequence>
<dbReference type="GO" id="GO:0005737">
    <property type="term" value="C:cytoplasm"/>
    <property type="evidence" value="ECO:0007669"/>
    <property type="project" value="UniProtKB-ARBA"/>
</dbReference>
<feature type="domain" description="SH2" evidence="4">
    <location>
        <begin position="624"/>
        <end position="723"/>
    </location>
</feature>
<dbReference type="OrthoDB" id="10044490at2759"/>
<reference evidence="5 7" key="2">
    <citation type="journal article" date="2013" name="Nature">
        <title>Insights into bilaterian evolution from three spiralian genomes.</title>
        <authorList>
            <person name="Simakov O."/>
            <person name="Marletaz F."/>
            <person name="Cho S.J."/>
            <person name="Edsinger-Gonzales E."/>
            <person name="Havlak P."/>
            <person name="Hellsten U."/>
            <person name="Kuo D.H."/>
            <person name="Larsson T."/>
            <person name="Lv J."/>
            <person name="Arendt D."/>
            <person name="Savage R."/>
            <person name="Osoegawa K."/>
            <person name="de Jong P."/>
            <person name="Grimwood J."/>
            <person name="Chapman J.A."/>
            <person name="Shapiro H."/>
            <person name="Aerts A."/>
            <person name="Otillar R.P."/>
            <person name="Terry A.Y."/>
            <person name="Boore J.L."/>
            <person name="Grigoriev I.V."/>
            <person name="Lindberg D.R."/>
            <person name="Seaver E.C."/>
            <person name="Weisblat D.A."/>
            <person name="Putnam N.H."/>
            <person name="Rokhsar D.S."/>
        </authorList>
    </citation>
    <scope>NUCLEOTIDE SEQUENCE</scope>
    <source>
        <strain evidence="5 7">I ESC-2004</strain>
    </source>
</reference>
<dbReference type="AlphaFoldDB" id="R7TUW4"/>
<dbReference type="Proteomes" id="UP000014760">
    <property type="component" value="Unassembled WGS sequence"/>
</dbReference>
<accession>R7TUW4</accession>
<dbReference type="EMBL" id="AMQN01010750">
    <property type="status" value="NOT_ANNOTATED_CDS"/>
    <property type="molecule type" value="Genomic_DNA"/>
</dbReference>
<dbReference type="STRING" id="283909.R7TUW4"/>
<feature type="compositionally biased region" description="Acidic residues" evidence="3">
    <location>
        <begin position="31"/>
        <end position="41"/>
    </location>
</feature>
<dbReference type="EnsemblMetazoa" id="CapteT187828">
    <property type="protein sequence ID" value="CapteP187828"/>
    <property type="gene ID" value="CapteG187828"/>
</dbReference>
<evidence type="ECO:0000259" key="4">
    <source>
        <dbReference type="PROSITE" id="PS50001"/>
    </source>
</evidence>
<dbReference type="SMART" id="SM00252">
    <property type="entry name" value="SH2"/>
    <property type="match status" value="1"/>
</dbReference>
<feature type="compositionally biased region" description="Acidic residues" evidence="3">
    <location>
        <begin position="10"/>
        <end position="23"/>
    </location>
</feature>
<evidence type="ECO:0000256" key="1">
    <source>
        <dbReference type="ARBA" id="ARBA00022999"/>
    </source>
</evidence>
<organism evidence="5">
    <name type="scientific">Capitella teleta</name>
    <name type="common">Polychaete worm</name>
    <dbReference type="NCBI Taxonomy" id="283909"/>
    <lineage>
        <taxon>Eukaryota</taxon>
        <taxon>Metazoa</taxon>
        <taxon>Spiralia</taxon>
        <taxon>Lophotrochozoa</taxon>
        <taxon>Annelida</taxon>
        <taxon>Polychaeta</taxon>
        <taxon>Sedentaria</taxon>
        <taxon>Scolecida</taxon>
        <taxon>Capitellidae</taxon>
        <taxon>Capitella</taxon>
    </lineage>
</organism>
<feature type="compositionally biased region" description="Low complexity" evidence="3">
    <location>
        <begin position="244"/>
        <end position="254"/>
    </location>
</feature>
<evidence type="ECO:0000313" key="5">
    <source>
        <dbReference type="EMBL" id="ELT97703.1"/>
    </source>
</evidence>
<reference evidence="7" key="1">
    <citation type="submission" date="2012-12" db="EMBL/GenBank/DDBJ databases">
        <authorList>
            <person name="Hellsten U."/>
            <person name="Grimwood J."/>
            <person name="Chapman J.A."/>
            <person name="Shapiro H."/>
            <person name="Aerts A."/>
            <person name="Otillar R.P."/>
            <person name="Terry A.Y."/>
            <person name="Boore J.L."/>
            <person name="Simakov O."/>
            <person name="Marletaz F."/>
            <person name="Cho S.-J."/>
            <person name="Edsinger-Gonzales E."/>
            <person name="Havlak P."/>
            <person name="Kuo D.-H."/>
            <person name="Larsson T."/>
            <person name="Lv J."/>
            <person name="Arendt D."/>
            <person name="Savage R."/>
            <person name="Osoegawa K."/>
            <person name="de Jong P."/>
            <person name="Lindberg D.R."/>
            <person name="Seaver E.C."/>
            <person name="Weisblat D.A."/>
            <person name="Putnam N.H."/>
            <person name="Grigoriev I.V."/>
            <person name="Rokhsar D.S."/>
        </authorList>
    </citation>
    <scope>NUCLEOTIDE SEQUENCE</scope>
    <source>
        <strain evidence="7">I ESC-2004</strain>
    </source>
</reference>
<reference evidence="6" key="3">
    <citation type="submission" date="2015-06" db="UniProtKB">
        <authorList>
            <consortium name="EnsemblMetazoa"/>
        </authorList>
    </citation>
    <scope>IDENTIFICATION</scope>
</reference>